<dbReference type="AlphaFoldDB" id="A0A5C6BU51"/>
<accession>A0A5C6BU51</accession>
<feature type="transmembrane region" description="Helical" evidence="2">
    <location>
        <begin position="85"/>
        <end position="103"/>
    </location>
</feature>
<dbReference type="Proteomes" id="UP000319908">
    <property type="component" value="Unassembled WGS sequence"/>
</dbReference>
<feature type="compositionally biased region" description="Low complexity" evidence="1">
    <location>
        <begin position="311"/>
        <end position="322"/>
    </location>
</feature>
<feature type="transmembrane region" description="Helical" evidence="2">
    <location>
        <begin position="208"/>
        <end position="229"/>
    </location>
</feature>
<keyword evidence="2" id="KW-0812">Transmembrane</keyword>
<reference evidence="3 4" key="1">
    <citation type="journal article" date="2020" name="Antonie Van Leeuwenhoek">
        <title>Rhodopirellula heiligendammensis sp. nov., Rhodopirellula pilleata sp. nov., and Rhodopirellula solitaria sp. nov. isolated from natural or artificial marine surfaces in Northern Germany and California, USA, and emended description of the genus Rhodopirellula.</title>
        <authorList>
            <person name="Kallscheuer N."/>
            <person name="Wiegand S."/>
            <person name="Jogler M."/>
            <person name="Boedeker C."/>
            <person name="Peeters S.H."/>
            <person name="Rast P."/>
            <person name="Heuer A."/>
            <person name="Jetten M.S.M."/>
            <person name="Rohde M."/>
            <person name="Jogler C."/>
        </authorList>
    </citation>
    <scope>NUCLEOTIDE SEQUENCE [LARGE SCALE GENOMIC DNA]</scope>
    <source>
        <strain evidence="3 4">Poly21</strain>
    </source>
</reference>
<protein>
    <recommendedName>
        <fullName evidence="5">Transmembrane protein</fullName>
    </recommendedName>
</protein>
<feature type="transmembrane region" description="Helical" evidence="2">
    <location>
        <begin position="139"/>
        <end position="159"/>
    </location>
</feature>
<feature type="transmembrane region" description="Helical" evidence="2">
    <location>
        <begin position="166"/>
        <end position="188"/>
    </location>
</feature>
<dbReference type="RefSeq" id="WP_302118670.1">
    <property type="nucleotide sequence ID" value="NZ_SJPU01000002.1"/>
</dbReference>
<comment type="caution">
    <text evidence="3">The sequence shown here is derived from an EMBL/GenBank/DDBJ whole genome shotgun (WGS) entry which is preliminary data.</text>
</comment>
<sequence length="322" mass="35561">MKATLMESAGHLVDEPRNADRTLVFVLRLSALMCFAGWTWVHLYWEGPYGILLWHDSTYELANRFGISWDEFVGTGNDDGWLQKWIARIGWLYLACTVFTLTVRAKSYLQMAALIGGAGLLTILSYAKYVSSQYQLPMFVEHGGQMLSPILLVIALALGARHRITVGTAILAVVMTFAGHGSYALGWWPTPGTFYGMICVSLGVEYETAHTMLRCFGVLDFAVCIAMFIPALRRPAAMYAVVWGFLTAVARPVAGMSWGLNYWGADQFLHEAVLRAPHFLIPLYLVILWGRQPAAKPISQPADIGSDHDSISITESSSTVTA</sequence>
<evidence type="ECO:0000256" key="1">
    <source>
        <dbReference type="SAM" id="MobiDB-lite"/>
    </source>
</evidence>
<evidence type="ECO:0000256" key="2">
    <source>
        <dbReference type="SAM" id="Phobius"/>
    </source>
</evidence>
<organism evidence="3 4">
    <name type="scientific">Allorhodopirellula heiligendammensis</name>
    <dbReference type="NCBI Taxonomy" id="2714739"/>
    <lineage>
        <taxon>Bacteria</taxon>
        <taxon>Pseudomonadati</taxon>
        <taxon>Planctomycetota</taxon>
        <taxon>Planctomycetia</taxon>
        <taxon>Pirellulales</taxon>
        <taxon>Pirellulaceae</taxon>
        <taxon>Allorhodopirellula</taxon>
    </lineage>
</organism>
<feature type="region of interest" description="Disordered" evidence="1">
    <location>
        <begin position="300"/>
        <end position="322"/>
    </location>
</feature>
<evidence type="ECO:0000313" key="4">
    <source>
        <dbReference type="Proteomes" id="UP000319908"/>
    </source>
</evidence>
<proteinExistence type="predicted"/>
<keyword evidence="4" id="KW-1185">Reference proteome</keyword>
<evidence type="ECO:0000313" key="3">
    <source>
        <dbReference type="EMBL" id="TWU15217.1"/>
    </source>
</evidence>
<feature type="transmembrane region" description="Helical" evidence="2">
    <location>
        <begin position="25"/>
        <end position="45"/>
    </location>
</feature>
<gene>
    <name evidence="3" type="ORF">Poly21_24110</name>
</gene>
<feature type="transmembrane region" description="Helical" evidence="2">
    <location>
        <begin position="108"/>
        <end position="127"/>
    </location>
</feature>
<name>A0A5C6BU51_9BACT</name>
<evidence type="ECO:0008006" key="5">
    <source>
        <dbReference type="Google" id="ProtNLM"/>
    </source>
</evidence>
<feature type="transmembrane region" description="Helical" evidence="2">
    <location>
        <begin position="236"/>
        <end position="260"/>
    </location>
</feature>
<feature type="transmembrane region" description="Helical" evidence="2">
    <location>
        <begin position="272"/>
        <end position="290"/>
    </location>
</feature>
<keyword evidence="2" id="KW-1133">Transmembrane helix</keyword>
<dbReference type="EMBL" id="SJPU01000002">
    <property type="protein sequence ID" value="TWU15217.1"/>
    <property type="molecule type" value="Genomic_DNA"/>
</dbReference>
<keyword evidence="2" id="KW-0472">Membrane</keyword>